<evidence type="ECO:0000313" key="3">
    <source>
        <dbReference type="Proteomes" id="UP000238413"/>
    </source>
</evidence>
<accession>A0ABN5I468</accession>
<feature type="domain" description="VapC45 PIN like" evidence="1">
    <location>
        <begin position="9"/>
        <end position="87"/>
    </location>
</feature>
<evidence type="ECO:0000259" key="1">
    <source>
        <dbReference type="Pfam" id="PF18478"/>
    </source>
</evidence>
<reference evidence="2 3" key="1">
    <citation type="submission" date="2018-02" db="EMBL/GenBank/DDBJ databases">
        <title>Complete genome sequence of Streptomyces dengpaensis, the producer of angucyclines.</title>
        <authorList>
            <person name="Yumei L."/>
        </authorList>
    </citation>
    <scope>NUCLEOTIDE SEQUENCE [LARGE SCALE GENOMIC DNA]</scope>
    <source>
        <strain evidence="2 3">XZHG99</strain>
    </source>
</reference>
<organism evidence="2 3">
    <name type="scientific">Streptomyces dengpaensis</name>
    <dbReference type="NCBI Taxonomy" id="2049881"/>
    <lineage>
        <taxon>Bacteria</taxon>
        <taxon>Bacillati</taxon>
        <taxon>Actinomycetota</taxon>
        <taxon>Actinomycetes</taxon>
        <taxon>Kitasatosporales</taxon>
        <taxon>Streptomycetaceae</taxon>
        <taxon>Streptomyces</taxon>
    </lineage>
</organism>
<gene>
    <name evidence="2" type="ORF">C4B68_20705</name>
</gene>
<name>A0ABN5I468_9ACTN</name>
<dbReference type="Proteomes" id="UP000238413">
    <property type="component" value="Chromosome"/>
</dbReference>
<evidence type="ECO:0000313" key="2">
    <source>
        <dbReference type="EMBL" id="AVH57790.1"/>
    </source>
</evidence>
<keyword evidence="3" id="KW-1185">Reference proteome</keyword>
<dbReference type="Pfam" id="PF18478">
    <property type="entry name" value="PIN_10"/>
    <property type="match status" value="1"/>
</dbReference>
<dbReference type="RefSeq" id="WP_099506345.1">
    <property type="nucleotide sequence ID" value="NZ_CP026652.1"/>
</dbReference>
<sequence>MAARAGEERFFADESVLGVGKALTIARRDTIHTGHVLIPEVPLGAKDPEWIPIVASKGLVALGRDGKMRTRPGERELIIEHKLRVIRIGDKRDLNGWDMLVRFVRYWGAIEEEITRRGEGPWFLSLMPDGLHEWQLRP</sequence>
<dbReference type="EMBL" id="CP026652">
    <property type="protein sequence ID" value="AVH57790.1"/>
    <property type="molecule type" value="Genomic_DNA"/>
</dbReference>
<proteinExistence type="predicted"/>
<dbReference type="InterPro" id="IPR041375">
    <property type="entry name" value="VapC45_PIN-like"/>
</dbReference>
<protein>
    <recommendedName>
        <fullName evidence="1">VapC45 PIN like domain-containing protein</fullName>
    </recommendedName>
</protein>